<feature type="transmembrane region" description="Helical" evidence="1">
    <location>
        <begin position="28"/>
        <end position="48"/>
    </location>
</feature>
<dbReference type="AlphaFoldDB" id="A0A358HRA7"/>
<keyword evidence="1" id="KW-1133">Transmembrane helix</keyword>
<keyword evidence="1" id="KW-0472">Membrane</keyword>
<dbReference type="Proteomes" id="UP000264753">
    <property type="component" value="Unassembled WGS sequence"/>
</dbReference>
<dbReference type="Pfam" id="PF11752">
    <property type="entry name" value="DUF3309"/>
    <property type="match status" value="1"/>
</dbReference>
<evidence type="ECO:0000313" key="3">
    <source>
        <dbReference type="EMBL" id="HCW67946.1"/>
    </source>
</evidence>
<accession>A0A358HRA7</accession>
<protein>
    <submittedName>
        <fullName evidence="2">DUF3309 domain-containing protein</fullName>
    </submittedName>
</protein>
<gene>
    <name evidence="2" type="ORF">DEF21_07390</name>
    <name evidence="3" type="ORF">DHR80_12260</name>
</gene>
<reference evidence="4 5" key="1">
    <citation type="journal article" date="2018" name="Nat. Biotechnol.">
        <title>A standardized bacterial taxonomy based on genome phylogeny substantially revises the tree of life.</title>
        <authorList>
            <person name="Parks D.H."/>
            <person name="Chuvochina M."/>
            <person name="Waite D.W."/>
            <person name="Rinke C."/>
            <person name="Skarshewski A."/>
            <person name="Chaumeil P.A."/>
            <person name="Hugenholtz P."/>
        </authorList>
    </citation>
    <scope>NUCLEOTIDE SEQUENCE [LARGE SCALE GENOMIC DNA]</scope>
    <source>
        <strain evidence="2">UBA8707</strain>
        <strain evidence="3">UBA9881</strain>
    </source>
</reference>
<dbReference type="RefSeq" id="WP_423837139.1">
    <property type="nucleotide sequence ID" value="NZ_DOOG01000061.1"/>
</dbReference>
<dbReference type="Proteomes" id="UP000264179">
    <property type="component" value="Unassembled WGS sequence"/>
</dbReference>
<evidence type="ECO:0000256" key="1">
    <source>
        <dbReference type="SAM" id="Phobius"/>
    </source>
</evidence>
<sequence>MSLAFSVLVLLGSICVVTIPVWSFSRKWGYLPSGIILGLIVLVTIVSLTSNVNLLF</sequence>
<evidence type="ECO:0000313" key="5">
    <source>
        <dbReference type="Proteomes" id="UP000264753"/>
    </source>
</evidence>
<comment type="caution">
    <text evidence="2">The sequence shown here is derived from an EMBL/GenBank/DDBJ whole genome shotgun (WGS) entry which is preliminary data.</text>
</comment>
<name>A0A358HRA7_9PROT</name>
<evidence type="ECO:0000313" key="4">
    <source>
        <dbReference type="Proteomes" id="UP000264179"/>
    </source>
</evidence>
<keyword evidence="1" id="KW-0812">Transmembrane</keyword>
<dbReference type="EMBL" id="DPOP01000096">
    <property type="protein sequence ID" value="HCW67946.1"/>
    <property type="molecule type" value="Genomic_DNA"/>
</dbReference>
<evidence type="ECO:0000313" key="2">
    <source>
        <dbReference type="EMBL" id="HBU97713.1"/>
    </source>
</evidence>
<dbReference type="EMBL" id="DOOG01000061">
    <property type="protein sequence ID" value="HBU97713.1"/>
    <property type="molecule type" value="Genomic_DNA"/>
</dbReference>
<proteinExistence type="predicted"/>
<organism evidence="2 5">
    <name type="scientific">Thalassospira lucentensis</name>
    <dbReference type="NCBI Taxonomy" id="168935"/>
    <lineage>
        <taxon>Bacteria</taxon>
        <taxon>Pseudomonadati</taxon>
        <taxon>Pseudomonadota</taxon>
        <taxon>Alphaproteobacteria</taxon>
        <taxon>Rhodospirillales</taxon>
        <taxon>Thalassospiraceae</taxon>
        <taxon>Thalassospira</taxon>
    </lineage>
</organism>
<dbReference type="InterPro" id="IPR021738">
    <property type="entry name" value="DUF3309"/>
</dbReference>